<dbReference type="OrthoDB" id="1123397at2"/>
<gene>
    <name evidence="1" type="ORF">SAMN05444274_106294</name>
</gene>
<dbReference type="RefSeq" id="WP_073002548.1">
    <property type="nucleotide sequence ID" value="NZ_FQUM01000006.1"/>
</dbReference>
<protein>
    <submittedName>
        <fullName evidence="1">Uncharacterized protein</fullName>
    </submittedName>
</protein>
<name>A0A1M5CW53_9BACT</name>
<accession>A0A1M5CW53</accession>
<keyword evidence="2" id="KW-1185">Reference proteome</keyword>
<evidence type="ECO:0000313" key="2">
    <source>
        <dbReference type="Proteomes" id="UP000184164"/>
    </source>
</evidence>
<dbReference type="AlphaFoldDB" id="A0A1M5CW53"/>
<dbReference type="EMBL" id="FQUM01000006">
    <property type="protein sequence ID" value="SHF59010.1"/>
    <property type="molecule type" value="Genomic_DNA"/>
</dbReference>
<sequence length="84" mass="10019">MKPEKEQNLEKKEEVVQSKKEGWIDKAEKIIDETSEKIHNSDAYRKADQSMEKATKKIFRQAGKWWGKSERYFKNLAENEENTK</sequence>
<organism evidence="1 2">
    <name type="scientific">Mariniphaga anaerophila</name>
    <dbReference type="NCBI Taxonomy" id="1484053"/>
    <lineage>
        <taxon>Bacteria</taxon>
        <taxon>Pseudomonadati</taxon>
        <taxon>Bacteroidota</taxon>
        <taxon>Bacteroidia</taxon>
        <taxon>Marinilabiliales</taxon>
        <taxon>Prolixibacteraceae</taxon>
        <taxon>Mariniphaga</taxon>
    </lineage>
</organism>
<evidence type="ECO:0000313" key="1">
    <source>
        <dbReference type="EMBL" id="SHF59010.1"/>
    </source>
</evidence>
<proteinExistence type="predicted"/>
<dbReference type="Proteomes" id="UP000184164">
    <property type="component" value="Unassembled WGS sequence"/>
</dbReference>
<reference evidence="1 2" key="1">
    <citation type="submission" date="2016-11" db="EMBL/GenBank/DDBJ databases">
        <authorList>
            <person name="Jaros S."/>
            <person name="Januszkiewicz K."/>
            <person name="Wedrychowicz H."/>
        </authorList>
    </citation>
    <scope>NUCLEOTIDE SEQUENCE [LARGE SCALE GENOMIC DNA]</scope>
    <source>
        <strain evidence="1 2">DSM 26910</strain>
    </source>
</reference>